<reference evidence="2 3" key="1">
    <citation type="submission" date="2017-06" db="EMBL/GenBank/DDBJ databases">
        <authorList>
            <person name="Kim H.J."/>
            <person name="Triplett B.A."/>
        </authorList>
    </citation>
    <scope>NUCLEOTIDE SEQUENCE [LARGE SCALE GENOMIC DNA]</scope>
    <source>
        <strain evidence="2">FRACA_ARgP5</strain>
    </source>
</reference>
<accession>A0A2I2KLM6</accession>
<sequence>MGDAWAPVPHVRHRGILGTAESTPILDEDQ</sequence>
<organism evidence="2 3">
    <name type="scientific">Frankia canadensis</name>
    <dbReference type="NCBI Taxonomy" id="1836972"/>
    <lineage>
        <taxon>Bacteria</taxon>
        <taxon>Bacillati</taxon>
        <taxon>Actinomycetota</taxon>
        <taxon>Actinomycetes</taxon>
        <taxon>Frankiales</taxon>
        <taxon>Frankiaceae</taxon>
        <taxon>Frankia</taxon>
    </lineage>
</organism>
<evidence type="ECO:0000256" key="1">
    <source>
        <dbReference type="SAM" id="MobiDB-lite"/>
    </source>
</evidence>
<evidence type="ECO:0000313" key="2">
    <source>
        <dbReference type="EMBL" id="SNQ46568.1"/>
    </source>
</evidence>
<protein>
    <submittedName>
        <fullName evidence="2">Uncharacterized protein</fullName>
    </submittedName>
</protein>
<name>A0A2I2KLM6_9ACTN</name>
<dbReference type="AlphaFoldDB" id="A0A2I2KLM6"/>
<keyword evidence="3" id="KW-1185">Reference proteome</keyword>
<proteinExistence type="predicted"/>
<evidence type="ECO:0000313" key="3">
    <source>
        <dbReference type="Proteomes" id="UP000234331"/>
    </source>
</evidence>
<gene>
    <name evidence="2" type="ORF">FRACA_1460005</name>
</gene>
<feature type="region of interest" description="Disordered" evidence="1">
    <location>
        <begin position="1"/>
        <end position="30"/>
    </location>
</feature>
<dbReference type="Proteomes" id="UP000234331">
    <property type="component" value="Unassembled WGS sequence"/>
</dbReference>
<dbReference type="EMBL" id="FZMO01000053">
    <property type="protein sequence ID" value="SNQ46568.1"/>
    <property type="molecule type" value="Genomic_DNA"/>
</dbReference>